<evidence type="ECO:0000313" key="3">
    <source>
        <dbReference type="EMBL" id="OLP04955.1"/>
    </source>
</evidence>
<dbReference type="InterPro" id="IPR003848">
    <property type="entry name" value="DUF218"/>
</dbReference>
<organism evidence="3 4">
    <name type="scientific">Rhodoferax antarcticus ANT.BR</name>
    <dbReference type="NCBI Taxonomy" id="1111071"/>
    <lineage>
        <taxon>Bacteria</taxon>
        <taxon>Pseudomonadati</taxon>
        <taxon>Pseudomonadota</taxon>
        <taxon>Betaproteobacteria</taxon>
        <taxon>Burkholderiales</taxon>
        <taxon>Comamonadaceae</taxon>
        <taxon>Rhodoferax</taxon>
    </lineage>
</organism>
<feature type="domain" description="DUF218" evidence="2">
    <location>
        <begin position="82"/>
        <end position="246"/>
    </location>
</feature>
<dbReference type="AlphaFoldDB" id="A0A1Q8YA85"/>
<keyword evidence="1" id="KW-0472">Membrane</keyword>
<reference evidence="3 4" key="1">
    <citation type="submission" date="2017-01" db="EMBL/GenBank/DDBJ databases">
        <title>Genome sequence of Rhodoferax antarcticus ANT.BR, a psychrophilic purple nonsulfur bacterium from an Antarctic microbial mat.</title>
        <authorList>
            <person name="Baker J."/>
            <person name="Riester C."/>
            <person name="Skinner B."/>
            <person name="Newell A."/>
            <person name="Swingley W."/>
            <person name="Madigan M."/>
            <person name="Jung D."/>
            <person name="Asao M."/>
            <person name="Chen M."/>
            <person name="Loughlin P."/>
            <person name="Pan H."/>
            <person name="Lin S."/>
            <person name="Li N."/>
            <person name="Shaw J."/>
            <person name="Prado M."/>
            <person name="Sherman C."/>
            <person name="Li X."/>
            <person name="Tang J."/>
            <person name="Blankenship R."/>
            <person name="Zhao T."/>
            <person name="Touchman J."/>
            <person name="Sattley M."/>
        </authorList>
    </citation>
    <scope>NUCLEOTIDE SEQUENCE [LARGE SCALE GENOMIC DNA]</scope>
    <source>
        <strain evidence="3 4">ANT.BR</strain>
    </source>
</reference>
<dbReference type="InterPro" id="IPR014729">
    <property type="entry name" value="Rossmann-like_a/b/a_fold"/>
</dbReference>
<dbReference type="Proteomes" id="UP000185911">
    <property type="component" value="Unassembled WGS sequence"/>
</dbReference>
<keyword evidence="4" id="KW-1185">Reference proteome</keyword>
<feature type="transmembrane region" description="Helical" evidence="1">
    <location>
        <begin position="7"/>
        <end position="29"/>
    </location>
</feature>
<accession>A0A1Q8YA85</accession>
<dbReference type="EMBL" id="MSYM01000018">
    <property type="protein sequence ID" value="OLP04955.1"/>
    <property type="molecule type" value="Genomic_DNA"/>
</dbReference>
<comment type="caution">
    <text evidence="3">The sequence shown here is derived from an EMBL/GenBank/DDBJ whole genome shotgun (WGS) entry which is preliminary data.</text>
</comment>
<keyword evidence="1" id="KW-1133">Transmembrane helix</keyword>
<evidence type="ECO:0000313" key="4">
    <source>
        <dbReference type="Proteomes" id="UP000185911"/>
    </source>
</evidence>
<evidence type="ECO:0000256" key="1">
    <source>
        <dbReference type="SAM" id="Phobius"/>
    </source>
</evidence>
<protein>
    <recommendedName>
        <fullName evidence="2">DUF218 domain-containing protein</fullName>
    </recommendedName>
</protein>
<evidence type="ECO:0000259" key="2">
    <source>
        <dbReference type="Pfam" id="PF02698"/>
    </source>
</evidence>
<gene>
    <name evidence="3" type="ORF">BLL52_3775</name>
</gene>
<dbReference type="RefSeq" id="WP_075587866.1">
    <property type="nucleotide sequence ID" value="NZ_MSYM01000018.1"/>
</dbReference>
<dbReference type="PANTHER" id="PTHR30336">
    <property type="entry name" value="INNER MEMBRANE PROTEIN, PROBABLE PERMEASE"/>
    <property type="match status" value="1"/>
</dbReference>
<dbReference type="STRING" id="81479.RA876_12715"/>
<sequence>MFLASKLLAFLTQPLAWVALLLLASMLLIRASPRWAFRLGAIAFGTLLLLGWEPLPNAALRYLEAQYPAPAGDHRWQAQVGVIVLGGALEPAYVWTVPGQSALNDAAERMTEVAPLLRRYPHLQVLFTGGEGELFGSGLSEAERARQFFQAQGVPPDKLLLESDSRTTFENAILSRRIAGIDATKPWLLITSAYHMPRSMAVFLKAGWNVTAYPVDFRSGLATPWSQYSMDQGVKRWRLALHELLGLLAYRLAGRA</sequence>
<dbReference type="InterPro" id="IPR051599">
    <property type="entry name" value="Cell_Envelope_Assoc"/>
</dbReference>
<dbReference type="GO" id="GO:0005886">
    <property type="term" value="C:plasma membrane"/>
    <property type="evidence" value="ECO:0007669"/>
    <property type="project" value="TreeGrafter"/>
</dbReference>
<dbReference type="GO" id="GO:0000270">
    <property type="term" value="P:peptidoglycan metabolic process"/>
    <property type="evidence" value="ECO:0007669"/>
    <property type="project" value="TreeGrafter"/>
</dbReference>
<dbReference type="PANTHER" id="PTHR30336:SF4">
    <property type="entry name" value="ENVELOPE BIOGENESIS FACTOR ELYC"/>
    <property type="match status" value="1"/>
</dbReference>
<keyword evidence="1" id="KW-0812">Transmembrane</keyword>
<name>A0A1Q8YA85_9BURK</name>
<dbReference type="Gene3D" id="3.40.50.620">
    <property type="entry name" value="HUPs"/>
    <property type="match status" value="1"/>
</dbReference>
<dbReference type="GO" id="GO:0043164">
    <property type="term" value="P:Gram-negative-bacterium-type cell wall biogenesis"/>
    <property type="evidence" value="ECO:0007669"/>
    <property type="project" value="TreeGrafter"/>
</dbReference>
<dbReference type="CDD" id="cd06259">
    <property type="entry name" value="YdcF-like"/>
    <property type="match status" value="1"/>
</dbReference>
<dbReference type="Pfam" id="PF02698">
    <property type="entry name" value="DUF218"/>
    <property type="match status" value="1"/>
</dbReference>
<proteinExistence type="predicted"/>